<dbReference type="PANTHER" id="PTHR11059:SF0">
    <property type="entry name" value="DNA REPAIR PROTEIN RECN"/>
    <property type="match status" value="1"/>
</dbReference>
<evidence type="ECO:0000256" key="8">
    <source>
        <dbReference type="ARBA" id="ARBA00033408"/>
    </source>
</evidence>
<keyword evidence="10" id="KW-0175">Coiled coil</keyword>
<gene>
    <name evidence="12" type="primary">recN</name>
    <name evidence="12" type="ORF">OCV77_05640</name>
</gene>
<evidence type="ECO:0000256" key="4">
    <source>
        <dbReference type="ARBA" id="ARBA00022741"/>
    </source>
</evidence>
<evidence type="ECO:0000256" key="9">
    <source>
        <dbReference type="PIRNR" id="PIRNR003128"/>
    </source>
</evidence>
<evidence type="ECO:0000256" key="10">
    <source>
        <dbReference type="SAM" id="Coils"/>
    </source>
</evidence>
<evidence type="ECO:0000256" key="7">
    <source>
        <dbReference type="ARBA" id="ARBA00023204"/>
    </source>
</evidence>
<evidence type="ECO:0000256" key="1">
    <source>
        <dbReference type="ARBA" id="ARBA00003618"/>
    </source>
</evidence>
<proteinExistence type="inferred from homology"/>
<dbReference type="RefSeq" id="WP_262573978.1">
    <property type="nucleotide sequence ID" value="NZ_JAOQKJ010000004.1"/>
</dbReference>
<accession>A0ABT2T222</accession>
<organism evidence="12 13">
    <name type="scientific">Suilimivivens aceti</name>
    <dbReference type="NCBI Taxonomy" id="2981774"/>
    <lineage>
        <taxon>Bacteria</taxon>
        <taxon>Bacillati</taxon>
        <taxon>Bacillota</taxon>
        <taxon>Clostridia</taxon>
        <taxon>Lachnospirales</taxon>
        <taxon>Lachnospiraceae</taxon>
        <taxon>Suilimivivens</taxon>
    </lineage>
</organism>
<keyword evidence="5 9" id="KW-0227">DNA damage</keyword>
<dbReference type="InterPro" id="IPR004604">
    <property type="entry name" value="DNA_recomb/repair_RecN"/>
</dbReference>
<protein>
    <recommendedName>
        <fullName evidence="3 9">DNA repair protein RecN</fullName>
    </recommendedName>
    <alternativeName>
        <fullName evidence="8 9">Recombination protein N</fullName>
    </alternativeName>
</protein>
<feature type="coiled-coil region" evidence="10">
    <location>
        <begin position="316"/>
        <end position="392"/>
    </location>
</feature>
<dbReference type="InterPro" id="IPR003395">
    <property type="entry name" value="RecF/RecN/SMC_N"/>
</dbReference>
<comment type="caution">
    <text evidence="12">The sequence shown here is derived from an EMBL/GenBank/DDBJ whole genome shotgun (WGS) entry which is preliminary data.</text>
</comment>
<dbReference type="PANTHER" id="PTHR11059">
    <property type="entry name" value="DNA REPAIR PROTEIN RECN"/>
    <property type="match status" value="1"/>
</dbReference>
<feature type="domain" description="RecF/RecN/SMC N-terminal" evidence="11">
    <location>
        <begin position="2"/>
        <end position="502"/>
    </location>
</feature>
<dbReference type="CDD" id="cd03241">
    <property type="entry name" value="ABC_RecN"/>
    <property type="match status" value="2"/>
</dbReference>
<dbReference type="SUPFAM" id="SSF52540">
    <property type="entry name" value="P-loop containing nucleoside triphosphate hydrolases"/>
    <property type="match status" value="2"/>
</dbReference>
<comment type="similarity">
    <text evidence="2 9">Belongs to the RecN family.</text>
</comment>
<dbReference type="EMBL" id="JAOQKJ010000004">
    <property type="protein sequence ID" value="MCU6743982.1"/>
    <property type="molecule type" value="Genomic_DNA"/>
</dbReference>
<reference evidence="12 13" key="1">
    <citation type="journal article" date="2021" name="ISME Commun">
        <title>Automated analysis of genomic sequences facilitates high-throughput and comprehensive description of bacteria.</title>
        <authorList>
            <person name="Hitch T.C.A."/>
        </authorList>
    </citation>
    <scope>NUCLEOTIDE SEQUENCE [LARGE SCALE GENOMIC DNA]</scope>
    <source>
        <strain evidence="12 13">Sanger_18</strain>
    </source>
</reference>
<evidence type="ECO:0000256" key="6">
    <source>
        <dbReference type="ARBA" id="ARBA00022840"/>
    </source>
</evidence>
<dbReference type="Gene3D" id="3.40.50.300">
    <property type="entry name" value="P-loop containing nucleotide triphosphate hydrolases"/>
    <property type="match status" value="2"/>
</dbReference>
<comment type="function">
    <text evidence="1 9">May be involved in recombinational repair of damaged DNA.</text>
</comment>
<evidence type="ECO:0000256" key="2">
    <source>
        <dbReference type="ARBA" id="ARBA00009441"/>
    </source>
</evidence>
<keyword evidence="6" id="KW-0067">ATP-binding</keyword>
<dbReference type="InterPro" id="IPR027417">
    <property type="entry name" value="P-loop_NTPase"/>
</dbReference>
<evidence type="ECO:0000313" key="13">
    <source>
        <dbReference type="Proteomes" id="UP001652432"/>
    </source>
</evidence>
<dbReference type="PIRSF" id="PIRSF003128">
    <property type="entry name" value="RecN"/>
    <property type="match status" value="1"/>
</dbReference>
<keyword evidence="7 9" id="KW-0234">DNA repair</keyword>
<dbReference type="Pfam" id="PF02463">
    <property type="entry name" value="SMC_N"/>
    <property type="match status" value="1"/>
</dbReference>
<name>A0ABT2T222_9FIRM</name>
<sequence>MLESLHVKNLALIDEAEVEFKKGLNILTGETGAGKSIIIGSVNLALGAKADKDYIRTGAEYALIELVFSLNEEQKKRIEELEFPIEDDTLILQRKLMQGRSICRVNGESVSMGQLRQLSGVLLDMCGQHEHQQLLGREKPAQLLDAFAGKKLAELKDNLKKSYREYRQLQKELSENALDEQTRKREMDLLSFEVNEIEEAALIPEEEEELEKSYRKMSSARQLQETAGLVYGITGYEEDGSAGELIGRAVRELKNVIMLDEEAGILADQLLEIDNLLNDFNRSMADYQESLTFDEEEYARIRDRLDLINHLKGKYGQTVEAVLQELEEKKKRLMQLSDYEEYYRQLSGKLAEEKEKLLQCCKAVSGIRKAEAEELSKKLAEAMRDLNFLNVDFAVTVISDEEYLSEQGYDRTEFLISTNPGEAKKPLSQVASGGELSRIMLAFKSVFADTEETPTLVFDEIDAGISGKTAWKVSEKLGQLSREHQIICITHLPQIAAMEDVHFLIEKQIEGERTVTRIRELKEEESALELARLLGGGEVTEAVMTNAREMKQMALKSKN</sequence>
<keyword evidence="13" id="KW-1185">Reference proteome</keyword>
<dbReference type="NCBIfam" id="TIGR00634">
    <property type="entry name" value="recN"/>
    <property type="match status" value="1"/>
</dbReference>
<evidence type="ECO:0000313" key="12">
    <source>
        <dbReference type="EMBL" id="MCU6743982.1"/>
    </source>
</evidence>
<evidence type="ECO:0000256" key="5">
    <source>
        <dbReference type="ARBA" id="ARBA00022763"/>
    </source>
</evidence>
<keyword evidence="4" id="KW-0547">Nucleotide-binding</keyword>
<dbReference type="Proteomes" id="UP001652432">
    <property type="component" value="Unassembled WGS sequence"/>
</dbReference>
<evidence type="ECO:0000256" key="3">
    <source>
        <dbReference type="ARBA" id="ARBA00021315"/>
    </source>
</evidence>
<evidence type="ECO:0000259" key="11">
    <source>
        <dbReference type="Pfam" id="PF02463"/>
    </source>
</evidence>